<gene>
    <name evidence="1" type="ORF">MKW98_013569</name>
</gene>
<keyword evidence="2" id="KW-1185">Reference proteome</keyword>
<sequence length="92" mass="10535">MVKLIAAFLFCASDGGKKILHKKQLFLDYMIILFLYGHGRLCEGGSLVTNQHDYSSQKSVYCMFEENLEAYEPTSTRKKAKELYCKVSFVLP</sequence>
<organism evidence="1 2">
    <name type="scientific">Papaver atlanticum</name>
    <dbReference type="NCBI Taxonomy" id="357466"/>
    <lineage>
        <taxon>Eukaryota</taxon>
        <taxon>Viridiplantae</taxon>
        <taxon>Streptophyta</taxon>
        <taxon>Embryophyta</taxon>
        <taxon>Tracheophyta</taxon>
        <taxon>Spermatophyta</taxon>
        <taxon>Magnoliopsida</taxon>
        <taxon>Ranunculales</taxon>
        <taxon>Papaveraceae</taxon>
        <taxon>Papaveroideae</taxon>
        <taxon>Papaver</taxon>
    </lineage>
</organism>
<evidence type="ECO:0000313" key="2">
    <source>
        <dbReference type="Proteomes" id="UP001202328"/>
    </source>
</evidence>
<proteinExistence type="predicted"/>
<dbReference type="EMBL" id="JAJJMB010006426">
    <property type="protein sequence ID" value="KAI3934686.1"/>
    <property type="molecule type" value="Genomic_DNA"/>
</dbReference>
<name>A0AAD4T389_9MAGN</name>
<dbReference type="AlphaFoldDB" id="A0AAD4T389"/>
<accession>A0AAD4T389</accession>
<protein>
    <submittedName>
        <fullName evidence="1">Uncharacterized protein</fullName>
    </submittedName>
</protein>
<reference evidence="1" key="1">
    <citation type="submission" date="2022-04" db="EMBL/GenBank/DDBJ databases">
        <title>A functionally conserved STORR gene fusion in Papaver species that diverged 16.8 million years ago.</title>
        <authorList>
            <person name="Catania T."/>
        </authorList>
    </citation>
    <scope>NUCLEOTIDE SEQUENCE</scope>
    <source>
        <strain evidence="1">S-188037</strain>
    </source>
</reference>
<dbReference type="Proteomes" id="UP001202328">
    <property type="component" value="Unassembled WGS sequence"/>
</dbReference>
<comment type="caution">
    <text evidence="1">The sequence shown here is derived from an EMBL/GenBank/DDBJ whole genome shotgun (WGS) entry which is preliminary data.</text>
</comment>
<evidence type="ECO:0000313" key="1">
    <source>
        <dbReference type="EMBL" id="KAI3934686.1"/>
    </source>
</evidence>